<keyword evidence="8 10" id="KW-1133">Transmembrane helix</keyword>
<evidence type="ECO:0000256" key="8">
    <source>
        <dbReference type="ARBA" id="ARBA00022989"/>
    </source>
</evidence>
<dbReference type="InterPro" id="IPR034003">
    <property type="entry name" value="ABCG_PDR_2"/>
</dbReference>
<dbReference type="PROSITE" id="PS50893">
    <property type="entry name" value="ABC_TRANSPORTER_2"/>
    <property type="match status" value="2"/>
</dbReference>
<protein>
    <recommendedName>
        <fullName evidence="11">ABC transporter domain-containing protein</fullName>
    </recommendedName>
</protein>
<evidence type="ECO:0000256" key="2">
    <source>
        <dbReference type="ARBA" id="ARBA00006012"/>
    </source>
</evidence>
<feature type="transmembrane region" description="Helical" evidence="10">
    <location>
        <begin position="1323"/>
        <end position="1343"/>
    </location>
</feature>
<keyword evidence="4 10" id="KW-0812">Transmembrane</keyword>
<dbReference type="InterPro" id="IPR013525">
    <property type="entry name" value="ABC2_TM"/>
</dbReference>
<dbReference type="Proteomes" id="UP000823674">
    <property type="component" value="Chromosome A01"/>
</dbReference>
<dbReference type="Pfam" id="PF19055">
    <property type="entry name" value="ABC2_membrane_7"/>
    <property type="match status" value="1"/>
</dbReference>
<dbReference type="InterPro" id="IPR013581">
    <property type="entry name" value="PDR_assoc"/>
</dbReference>
<feature type="domain" description="ABC transporter" evidence="11">
    <location>
        <begin position="144"/>
        <end position="417"/>
    </location>
</feature>
<dbReference type="SUPFAM" id="SSF52540">
    <property type="entry name" value="P-loop containing nucleoside triphosphate hydrolases"/>
    <property type="match status" value="2"/>
</dbReference>
<dbReference type="Pfam" id="PF01061">
    <property type="entry name" value="ABC2_membrane"/>
    <property type="match status" value="2"/>
</dbReference>
<evidence type="ECO:0000256" key="1">
    <source>
        <dbReference type="ARBA" id="ARBA00004141"/>
    </source>
</evidence>
<feature type="transmembrane region" description="Helical" evidence="10">
    <location>
        <begin position="1292"/>
        <end position="1311"/>
    </location>
</feature>
<feature type="transmembrane region" description="Helical" evidence="10">
    <location>
        <begin position="1262"/>
        <end position="1286"/>
    </location>
</feature>
<evidence type="ECO:0000256" key="6">
    <source>
        <dbReference type="ARBA" id="ARBA00022741"/>
    </source>
</evidence>
<dbReference type="PANTHER" id="PTHR19241">
    <property type="entry name" value="ATP-BINDING CASSETTE TRANSPORTER"/>
    <property type="match status" value="1"/>
</dbReference>
<keyword evidence="6" id="KW-0547">Nucleotide-binding</keyword>
<dbReference type="InterPro" id="IPR003593">
    <property type="entry name" value="AAA+_ATPase"/>
</dbReference>
<dbReference type="CDD" id="cd03232">
    <property type="entry name" value="ABCG_PDR_domain2"/>
    <property type="match status" value="1"/>
</dbReference>
<feature type="transmembrane region" description="Helical" evidence="10">
    <location>
        <begin position="488"/>
        <end position="510"/>
    </location>
</feature>
<evidence type="ECO:0000313" key="13">
    <source>
        <dbReference type="Proteomes" id="UP000823674"/>
    </source>
</evidence>
<feature type="domain" description="ABC transporter" evidence="11">
    <location>
        <begin position="803"/>
        <end position="1056"/>
    </location>
</feature>
<evidence type="ECO:0000256" key="7">
    <source>
        <dbReference type="ARBA" id="ARBA00022840"/>
    </source>
</evidence>
<dbReference type="Pfam" id="PF08370">
    <property type="entry name" value="PDR_assoc"/>
    <property type="match status" value="1"/>
</dbReference>
<comment type="similarity">
    <text evidence="2">Belongs to the ABC transporter superfamily. ABCG family. PDR (TC 3.A.1.205) subfamily.</text>
</comment>
<dbReference type="Pfam" id="PF14510">
    <property type="entry name" value="ABC_trans_N"/>
    <property type="match status" value="1"/>
</dbReference>
<keyword evidence="13" id="KW-1185">Reference proteome</keyword>
<reference evidence="12 13" key="1">
    <citation type="submission" date="2021-03" db="EMBL/GenBank/DDBJ databases">
        <authorList>
            <person name="King G.J."/>
            <person name="Bancroft I."/>
            <person name="Baten A."/>
            <person name="Bloomfield J."/>
            <person name="Borpatragohain P."/>
            <person name="He Z."/>
            <person name="Irish N."/>
            <person name="Irwin J."/>
            <person name="Liu K."/>
            <person name="Mauleon R.P."/>
            <person name="Moore J."/>
            <person name="Morris R."/>
            <person name="Ostergaard L."/>
            <person name="Wang B."/>
            <person name="Wells R."/>
        </authorList>
    </citation>
    <scope>NUCLEOTIDE SEQUENCE [LARGE SCALE GENOMIC DNA]</scope>
    <source>
        <strain evidence="12">R-o-18</strain>
        <tissue evidence="12">Leaf</tissue>
    </source>
</reference>
<feature type="transmembrane region" description="Helical" evidence="10">
    <location>
        <begin position="717"/>
        <end position="743"/>
    </location>
</feature>
<feature type="transmembrane region" description="Helical" evidence="10">
    <location>
        <begin position="633"/>
        <end position="654"/>
    </location>
</feature>
<name>A0ABQ7NYL0_BRACM</name>
<keyword evidence="9 10" id="KW-0472">Membrane</keyword>
<dbReference type="InterPro" id="IPR043926">
    <property type="entry name" value="ABCG_dom"/>
</dbReference>
<evidence type="ECO:0000256" key="4">
    <source>
        <dbReference type="ARBA" id="ARBA00022692"/>
    </source>
</evidence>
<feature type="transmembrane region" description="Helical" evidence="10">
    <location>
        <begin position="568"/>
        <end position="595"/>
    </location>
</feature>
<dbReference type="EMBL" id="JADBGQ010000001">
    <property type="protein sequence ID" value="KAG5415942.1"/>
    <property type="molecule type" value="Genomic_DNA"/>
</dbReference>
<keyword evidence="3" id="KW-0813">Transport</keyword>
<evidence type="ECO:0000256" key="3">
    <source>
        <dbReference type="ARBA" id="ARBA00022448"/>
    </source>
</evidence>
<proteinExistence type="inferred from homology"/>
<evidence type="ECO:0000259" key="11">
    <source>
        <dbReference type="PROSITE" id="PS50893"/>
    </source>
</evidence>
<gene>
    <name evidence="12" type="primary">A01p049790.1_BraROA</name>
    <name evidence="12" type="ORF">IGI04_003509</name>
</gene>
<feature type="transmembrane region" description="Helical" evidence="10">
    <location>
        <begin position="1149"/>
        <end position="1167"/>
    </location>
</feature>
<comment type="subcellular location">
    <subcellularLocation>
        <location evidence="1">Membrane</location>
        <topology evidence="1">Multi-pass membrane protein</topology>
    </subcellularLocation>
</comment>
<feature type="transmembrane region" description="Helical" evidence="10">
    <location>
        <begin position="522"/>
        <end position="547"/>
    </location>
</feature>
<evidence type="ECO:0000256" key="10">
    <source>
        <dbReference type="SAM" id="Phobius"/>
    </source>
</evidence>
<evidence type="ECO:0000256" key="9">
    <source>
        <dbReference type="ARBA" id="ARBA00023136"/>
    </source>
</evidence>
<keyword evidence="7" id="KW-0067">ATP-binding</keyword>
<sequence length="1405" mass="159170">METMSRSLSKSLGEVLTSSSNHFSRRSGSIDDHDEETLTWAALEKLPTFTRLRTTIIQPHELVDVTKLGVGDRQKFIDSVFKVTDEDNEKFLKKFRSRIDRVGIKLPTVEVRFEKLTIEADCHIGKRALPTLPNVALNIAERGLRLFGLNFAKTTKLIILREASGIMKPSRMTLLLGPPSSGKTTLLLALAGKLDPSLKVTGRVTYNGYGLEEIVPQKTSAYISQNDVHIGVMTVQESLDFSARCQGIGTRYDLLSELVRREKDAGILPEPEVDLFMKSIAAGNVKSSLITDYTLKILGLDICKDTMVGDEMTRGISGGQKKRVTTGEMIVGPTKTLFMDEISTGLDSSTTYQIVKCFQEVVRFTDATVLMSLLQPAPETFELFDDIILLSEGQIVYQGPRDHVTSRKDQEQYWADTTKPYIYIPVSEFSKQSKTFHVGANLENELSVPYDRFKSHPASLVFNKHSVPKSDLFKICWDRELLLIKRNAFFYVFKTVQIIIMALITSTVYLRTGMGTKDENDGAVYIGALIFSMIANMFNGFAELSLMIQRLPVFYKQRDLLFHPPWTFTLPAFLLSIPVTIFESVVWVTITYYLIGFAPEFIRYVKHLLVIFLTQQMAGSIFRFTAATCRSMILANTGGSLVILLLFLLGGFIIPRGEIPIWWKWAYWVSPMAYTYDALTVNEMLAPRWMNQQSSDNSTKLGLAVLEMFDAFTDPNWYWIGVGGILGFTILFNILVTLALAFLNRMNIKYILIASFLDMPALEKPQAIVTKEKTEENRAASGSESESSYAKRGMVLPFTPYTMSFDNVNYYVDMPKEMKEEEGAKDKLQLLREVTGVFRPGVLTALMGVSGAGKTTLMDVLAGRKTGGYIEGDIRISGFPKRQETFARISGYCEQNDIHSPQVTVRESLIYSAFLRLPKEITKDEKMRFVDQVMELVELKSLKDAIVGLPGITGLSTEQRKRLTIAVELVANPSIIFMDEPTSGLDARAAAIVMRTVRNTVDTGRTVVCTIHQPSIDIFEAFDELLLMKRGGQVIYAGPLGQNSHKIIEYFQAIHGVQEIKEKYNPATWMLEVSSMAAEAKLEIDFAEHYKTSLLYEQNKKLVKELSTPPQGEKDLYFSTQFSQSLLGQFKSCLWKQWITYWRTPDYNLARFFFTLVAALMVGSIFWKVGTKRDNANDLTKVIGAMYAAVLFVGVNNSTSVQPLVAVERTVFYRERAAKMYSALPYALAQVVCEVPYVLFQTTYYTLIVYTMLCFEWTMVKFFWFFFVSFVSFLYFTYYGMMAVAITPNQQVAAVFAGAFYGLFNLFSGFLIPRPRIPKWWVWYYWICPVAWTVYGLIVSQYGDVEDTIKVPGMMNDPTIKWYIKNHYGYDPNFMSSIAAVLVGFTVFFAFMFAFGIKMLNFQQR</sequence>
<dbReference type="InterPro" id="IPR003439">
    <property type="entry name" value="ABC_transporter-like_ATP-bd"/>
</dbReference>
<dbReference type="Pfam" id="PF00005">
    <property type="entry name" value="ABC_tran"/>
    <property type="match status" value="2"/>
</dbReference>
<accession>A0ABQ7NYL0</accession>
<keyword evidence="5" id="KW-0677">Repeat</keyword>
<dbReference type="Gene3D" id="3.40.50.300">
    <property type="entry name" value="P-loop containing nucleotide triphosphate hydrolases"/>
    <property type="match status" value="2"/>
</dbReference>
<feature type="transmembrane region" description="Helical" evidence="10">
    <location>
        <begin position="1374"/>
        <end position="1397"/>
    </location>
</feature>
<dbReference type="SMART" id="SM00382">
    <property type="entry name" value="AAA"/>
    <property type="match status" value="2"/>
</dbReference>
<dbReference type="InterPro" id="IPR029481">
    <property type="entry name" value="ABC_trans_N"/>
</dbReference>
<comment type="caution">
    <text evidence="12">The sequence shown here is derived from an EMBL/GenBank/DDBJ whole genome shotgun (WGS) entry which is preliminary data.</text>
</comment>
<dbReference type="InterPro" id="IPR027417">
    <property type="entry name" value="P-loop_NTPase"/>
</dbReference>
<evidence type="ECO:0000256" key="5">
    <source>
        <dbReference type="ARBA" id="ARBA00022737"/>
    </source>
</evidence>
<feature type="transmembrane region" description="Helical" evidence="10">
    <location>
        <begin position="1235"/>
        <end position="1255"/>
    </location>
</feature>
<organism evidence="12 13">
    <name type="scientific">Brassica rapa subsp. trilocularis</name>
    <dbReference type="NCBI Taxonomy" id="1813537"/>
    <lineage>
        <taxon>Eukaryota</taxon>
        <taxon>Viridiplantae</taxon>
        <taxon>Streptophyta</taxon>
        <taxon>Embryophyta</taxon>
        <taxon>Tracheophyta</taxon>
        <taxon>Spermatophyta</taxon>
        <taxon>Magnoliopsida</taxon>
        <taxon>eudicotyledons</taxon>
        <taxon>Gunneridae</taxon>
        <taxon>Pentapetalae</taxon>
        <taxon>rosids</taxon>
        <taxon>malvids</taxon>
        <taxon>Brassicales</taxon>
        <taxon>Brassicaceae</taxon>
        <taxon>Brassiceae</taxon>
        <taxon>Brassica</taxon>
    </lineage>
</organism>
<evidence type="ECO:0000313" key="12">
    <source>
        <dbReference type="EMBL" id="KAG5415942.1"/>
    </source>
</evidence>